<feature type="coiled-coil region" evidence="1">
    <location>
        <begin position="464"/>
        <end position="491"/>
    </location>
</feature>
<evidence type="ECO:0000313" key="6">
    <source>
        <dbReference type="RefSeq" id="XP_029647919.1"/>
    </source>
</evidence>
<dbReference type="PANTHER" id="PTHR13217:SF6">
    <property type="entry name" value="PLECKSTRIN HOMOLOGY DOMAIN-CONTAINING FAMILY G MEMBER 7"/>
    <property type="match status" value="1"/>
</dbReference>
<dbReference type="KEGG" id="osn:115221827"/>
<dbReference type="InterPro" id="IPR011993">
    <property type="entry name" value="PH-like_dom_sf"/>
</dbReference>
<dbReference type="GO" id="GO:0005085">
    <property type="term" value="F:guanyl-nucleotide exchange factor activity"/>
    <property type="evidence" value="ECO:0007669"/>
    <property type="project" value="InterPro"/>
</dbReference>
<name>A0A6P7TAF9_9MOLL</name>
<dbReference type="Pfam" id="PF16652">
    <property type="entry name" value="PH_13"/>
    <property type="match status" value="1"/>
</dbReference>
<feature type="region of interest" description="Disordered" evidence="2">
    <location>
        <begin position="100"/>
        <end position="173"/>
    </location>
</feature>
<proteinExistence type="predicted"/>
<dbReference type="InterPro" id="IPR035899">
    <property type="entry name" value="DBL_dom_sf"/>
</dbReference>
<dbReference type="InterPro" id="IPR000219">
    <property type="entry name" value="DH_dom"/>
</dbReference>
<dbReference type="Gene3D" id="2.30.29.30">
    <property type="entry name" value="Pleckstrin-homology domain (PH domain)/Phosphotyrosine-binding domain (PTB)"/>
    <property type="match status" value="1"/>
</dbReference>
<organism evidence="5 6">
    <name type="scientific">Octopus sinensis</name>
    <name type="common">East Asian common octopus</name>
    <dbReference type="NCBI Taxonomy" id="2607531"/>
    <lineage>
        <taxon>Eukaryota</taxon>
        <taxon>Metazoa</taxon>
        <taxon>Spiralia</taxon>
        <taxon>Lophotrochozoa</taxon>
        <taxon>Mollusca</taxon>
        <taxon>Cephalopoda</taxon>
        <taxon>Coleoidea</taxon>
        <taxon>Octopodiformes</taxon>
        <taxon>Octopoda</taxon>
        <taxon>Incirrata</taxon>
        <taxon>Octopodidae</taxon>
        <taxon>Octopus</taxon>
    </lineage>
</organism>
<dbReference type="InterPro" id="IPR001849">
    <property type="entry name" value="PH_domain"/>
</dbReference>
<dbReference type="Gene3D" id="1.20.900.10">
    <property type="entry name" value="Dbl homology (DH) domain"/>
    <property type="match status" value="1"/>
</dbReference>
<feature type="domain" description="DH" evidence="4">
    <location>
        <begin position="297"/>
        <end position="491"/>
    </location>
</feature>
<dbReference type="SUPFAM" id="SSF50729">
    <property type="entry name" value="PH domain-like"/>
    <property type="match status" value="1"/>
</dbReference>
<feature type="compositionally biased region" description="Basic and acidic residues" evidence="2">
    <location>
        <begin position="677"/>
        <end position="692"/>
    </location>
</feature>
<dbReference type="PANTHER" id="PTHR13217">
    <property type="entry name" value="PLECKSTRIN HOMOLOGY DOMAIN-CONTAINING FAMILY G MEMBER 7"/>
    <property type="match status" value="1"/>
</dbReference>
<feature type="compositionally biased region" description="Low complexity" evidence="2">
    <location>
        <begin position="143"/>
        <end position="156"/>
    </location>
</feature>
<dbReference type="SMART" id="SM00233">
    <property type="entry name" value="PH"/>
    <property type="match status" value="1"/>
</dbReference>
<dbReference type="CDD" id="cd13245">
    <property type="entry name" value="PH_PLEKHG7"/>
    <property type="match status" value="1"/>
</dbReference>
<dbReference type="Proteomes" id="UP000515154">
    <property type="component" value="Linkage group LG18"/>
</dbReference>
<dbReference type="CDD" id="cd00160">
    <property type="entry name" value="RhoGEF"/>
    <property type="match status" value="1"/>
</dbReference>
<dbReference type="PROSITE" id="PS50003">
    <property type="entry name" value="PH_DOMAIN"/>
    <property type="match status" value="1"/>
</dbReference>
<evidence type="ECO:0000256" key="1">
    <source>
        <dbReference type="SAM" id="Coils"/>
    </source>
</evidence>
<evidence type="ECO:0000259" key="4">
    <source>
        <dbReference type="PROSITE" id="PS50010"/>
    </source>
</evidence>
<gene>
    <name evidence="6" type="primary">LOC115221827</name>
</gene>
<dbReference type="PROSITE" id="PS50010">
    <property type="entry name" value="DH_2"/>
    <property type="match status" value="1"/>
</dbReference>
<feature type="region of interest" description="Disordered" evidence="2">
    <location>
        <begin position="677"/>
        <end position="728"/>
    </location>
</feature>
<keyword evidence="1" id="KW-0175">Coiled coil</keyword>
<evidence type="ECO:0000256" key="2">
    <source>
        <dbReference type="SAM" id="MobiDB-lite"/>
    </source>
</evidence>
<evidence type="ECO:0000259" key="3">
    <source>
        <dbReference type="PROSITE" id="PS50003"/>
    </source>
</evidence>
<accession>A0A6P7TAF9</accession>
<dbReference type="SUPFAM" id="SSF48065">
    <property type="entry name" value="DBL homology domain (DH-domain)"/>
    <property type="match status" value="1"/>
</dbReference>
<evidence type="ECO:0000313" key="5">
    <source>
        <dbReference type="Proteomes" id="UP000515154"/>
    </source>
</evidence>
<protein>
    <submittedName>
        <fullName evidence="6">Pleckstrin homology domain-containing family G member 5-like isoform X1</fullName>
    </submittedName>
</protein>
<dbReference type="Pfam" id="PF00621">
    <property type="entry name" value="RhoGEF"/>
    <property type="match status" value="1"/>
</dbReference>
<reference evidence="6" key="1">
    <citation type="submission" date="2025-08" db="UniProtKB">
        <authorList>
            <consortium name="RefSeq"/>
        </authorList>
    </citation>
    <scope>IDENTIFICATION</scope>
</reference>
<feature type="domain" description="PH" evidence="3">
    <location>
        <begin position="545"/>
        <end position="675"/>
    </location>
</feature>
<dbReference type="AlphaFoldDB" id="A0A6P7TAF9"/>
<dbReference type="GO" id="GO:0007266">
    <property type="term" value="P:Rho protein signal transduction"/>
    <property type="evidence" value="ECO:0007669"/>
    <property type="project" value="TreeGrafter"/>
</dbReference>
<sequence length="728" mass="83668">MNRLGNCCVTISLPDQSPHNGYLSDENSQDTQDNKLLPLCGGDSEDDSFDILPSPRVSPDITHIPNVVVISDSETTQGCSYSISSNTNRHKHFLSVPKKHLRRVSSGSLTSGSDESEGEPSPPLSRRGRRSAIYDAKNFGDVSPSTLSPELSPSNSCDEGEGGSNLAGRLRRRRSSVDIPMTVYPGDLLGHRVPPHNKKLTKRNTVADFATRQDLPTIYSESVADSKKSRQTFSLLRLMKTRSKENLTQLEEVLMKLKPSEFRDNTLIGYKNLHWSDLIASPDTDADPLRLSCKELKRREAVWELFKSEVIFLVDHLMVLKHCFMEPLKKCQVEGHLMFAEPRYLFGNLDEICYVSYTFCKDFLSALLKSMSSTQFGSTSVFIKAFQRFSCHSKDGDVYHVYCLNYMNAMNYLEQLRKHEEFCEFEKWCEQDARCNRLQVPDLLVAPIQHCTKLPLMLSNVRAYTEEEEERQQITDSIEKVESSLYELEDKMKWLKNYERVREIHQQLIWPTIQEIDPRVYIPDFMKHMLQKQPCEKLLTCPKRQLIHEGQLSLIETTKTLDAYLFLFDDILIITKYKKSPRKHQRQAGIESVQRQNIVQTLDRGTFTVYRQPIALDRLIMHELTPSESMSCGLKNTFMLLHISRFQQVIGVYTLQACNETSKGQWVTTLKDAKEKYADKHGQNPENSDRTSTEATSLRSEPSSEKFPDWTPLKYNHPKSKSMDVVHF</sequence>
<dbReference type="InterPro" id="IPR040181">
    <property type="entry name" value="PKHG5/7"/>
</dbReference>
<dbReference type="RefSeq" id="XP_029647919.1">
    <property type="nucleotide sequence ID" value="XM_029792059.2"/>
</dbReference>
<keyword evidence="5" id="KW-1185">Reference proteome</keyword>
<dbReference type="SMART" id="SM00325">
    <property type="entry name" value="RhoGEF"/>
    <property type="match status" value="1"/>
</dbReference>